<name>A0A4R5NCN3_9LACO</name>
<gene>
    <name evidence="1" type="ORF">C5L31_000402</name>
</gene>
<dbReference type="RefSeq" id="WP_010620262.1">
    <property type="nucleotide sequence ID" value="NZ_CP042371.1"/>
</dbReference>
<protein>
    <submittedName>
        <fullName evidence="1">Uncharacterized protein</fullName>
    </submittedName>
</protein>
<keyword evidence="2" id="KW-1185">Reference proteome</keyword>
<reference evidence="1 2" key="1">
    <citation type="journal article" date="2019" name="Appl. Microbiol. Biotechnol.">
        <title>Uncovering carbohydrate metabolism through a genotype-phenotype association study of 56 lactic acid bacteria genomes.</title>
        <authorList>
            <person name="Buron-Moles G."/>
            <person name="Chailyan A."/>
            <person name="Dolejs I."/>
            <person name="Forster J."/>
            <person name="Miks M.H."/>
        </authorList>
    </citation>
    <scope>NUCLEOTIDE SEQUENCE [LARGE SCALE GENOMIC DNA]</scope>
    <source>
        <strain evidence="1 2">ATCC 49373</strain>
    </source>
</reference>
<evidence type="ECO:0000313" key="1">
    <source>
        <dbReference type="EMBL" id="TDG70834.1"/>
    </source>
</evidence>
<comment type="caution">
    <text evidence="1">The sequence shown here is derived from an EMBL/GenBank/DDBJ whole genome shotgun (WGS) entry which is preliminary data.</text>
</comment>
<sequence length="107" mass="11529">MTQENGLRFTTTPEVPTKVVEALSIAQQDDRAGGRLKAFACLGSEQLGDNGDMNYWLLCKATVISPNESGNKMVTVLLNVPANDERGIKPEISAMDEVHVPSVPATE</sequence>
<proteinExistence type="predicted"/>
<accession>A0A4R5NCN3</accession>
<dbReference type="EMBL" id="PUFO01000110">
    <property type="protein sequence ID" value="TDG70834.1"/>
    <property type="molecule type" value="Genomic_DNA"/>
</dbReference>
<organism evidence="1 2">
    <name type="scientific">Secundilactobacillus malefermentans</name>
    <dbReference type="NCBI Taxonomy" id="176292"/>
    <lineage>
        <taxon>Bacteria</taxon>
        <taxon>Bacillati</taxon>
        <taxon>Bacillota</taxon>
        <taxon>Bacilli</taxon>
        <taxon>Lactobacillales</taxon>
        <taxon>Lactobacillaceae</taxon>
        <taxon>Secundilactobacillus</taxon>
    </lineage>
</organism>
<dbReference type="AlphaFoldDB" id="A0A4R5NCN3"/>
<dbReference type="Proteomes" id="UP000294854">
    <property type="component" value="Unassembled WGS sequence"/>
</dbReference>
<evidence type="ECO:0000313" key="2">
    <source>
        <dbReference type="Proteomes" id="UP000294854"/>
    </source>
</evidence>